<reference evidence="8 9" key="1">
    <citation type="journal article" date="2015" name="G3 (Bethesda)">
        <title>Insights into Ongoing Evolution of the Hexachlorocyclohexane Catabolic Pathway from Comparative Genomics of Ten Sphingomonadaceae Strains.</title>
        <authorList>
            <person name="Pearce S.L."/>
            <person name="Oakeshott J.G."/>
            <person name="Pandey G."/>
        </authorList>
    </citation>
    <scope>NUCLEOTIDE SEQUENCE [LARGE SCALE GENOMIC DNA]</scope>
    <source>
        <strain evidence="8 9">LL02</strain>
    </source>
</reference>
<dbReference type="GO" id="GO:0003887">
    <property type="term" value="F:DNA-directed DNA polymerase activity"/>
    <property type="evidence" value="ECO:0007669"/>
    <property type="project" value="UniProtKB-KW"/>
</dbReference>
<dbReference type="Proteomes" id="UP000052268">
    <property type="component" value="Unassembled WGS sequence"/>
</dbReference>
<dbReference type="GO" id="GO:0003677">
    <property type="term" value="F:DNA binding"/>
    <property type="evidence" value="ECO:0007669"/>
    <property type="project" value="InterPro"/>
</dbReference>
<dbReference type="EMBL" id="JACU01000008">
    <property type="protein sequence ID" value="KMS52724.1"/>
    <property type="molecule type" value="Genomic_DNA"/>
</dbReference>
<dbReference type="Gene3D" id="1.20.272.10">
    <property type="match status" value="1"/>
</dbReference>
<keyword evidence="5" id="KW-0239">DNA-directed DNA polymerase</keyword>
<evidence type="ECO:0000256" key="6">
    <source>
        <dbReference type="ARBA" id="ARBA00034754"/>
    </source>
</evidence>
<evidence type="ECO:0000256" key="3">
    <source>
        <dbReference type="ARBA" id="ARBA00022695"/>
    </source>
</evidence>
<dbReference type="GO" id="GO:0006261">
    <property type="term" value="P:DNA-templated DNA replication"/>
    <property type="evidence" value="ECO:0007669"/>
    <property type="project" value="TreeGrafter"/>
</dbReference>
<dbReference type="InterPro" id="IPR005790">
    <property type="entry name" value="DNA_polIII_delta"/>
</dbReference>
<comment type="catalytic activity">
    <reaction evidence="7">
        <text>DNA(n) + a 2'-deoxyribonucleoside 5'-triphosphate = DNA(n+1) + diphosphate</text>
        <dbReference type="Rhea" id="RHEA:22508"/>
        <dbReference type="Rhea" id="RHEA-COMP:17339"/>
        <dbReference type="Rhea" id="RHEA-COMP:17340"/>
        <dbReference type="ChEBI" id="CHEBI:33019"/>
        <dbReference type="ChEBI" id="CHEBI:61560"/>
        <dbReference type="ChEBI" id="CHEBI:173112"/>
        <dbReference type="EC" id="2.7.7.7"/>
    </reaction>
</comment>
<gene>
    <name evidence="8" type="ORF">V474_24590</name>
</gene>
<dbReference type="GO" id="GO:0009360">
    <property type="term" value="C:DNA polymerase III complex"/>
    <property type="evidence" value="ECO:0007669"/>
    <property type="project" value="TreeGrafter"/>
</dbReference>
<protein>
    <recommendedName>
        <fullName evidence="1">DNA-directed DNA polymerase</fullName>
        <ecNumber evidence="1">2.7.7.7</ecNumber>
    </recommendedName>
</protein>
<dbReference type="SUPFAM" id="SSF52540">
    <property type="entry name" value="P-loop containing nucleoside triphosphate hydrolases"/>
    <property type="match status" value="1"/>
</dbReference>
<dbReference type="AlphaFoldDB" id="A0A0J7XM38"/>
<keyword evidence="2" id="KW-0808">Transferase</keyword>
<keyword evidence="9" id="KW-1185">Reference proteome</keyword>
<dbReference type="RefSeq" id="WP_059152785.1">
    <property type="nucleotide sequence ID" value="NZ_KQ130456.1"/>
</dbReference>
<dbReference type="InterPro" id="IPR008921">
    <property type="entry name" value="DNA_pol3_clamp-load_cplx_C"/>
</dbReference>
<dbReference type="InterPro" id="IPR027417">
    <property type="entry name" value="P-loop_NTPase"/>
</dbReference>
<sequence>MKASQKEFAGLAARAAREARVFFFCGPDESSAFDAATRIVSLLDDPGERIELSGADLRRDPVRLGDEARSNSLFGGPRHIWVRAAGDEAHDAVQTLLENDVAGCPVLIVATGATDKSRTAKLLATRPDGLVAMFYPPDLGSVAALVRTMANAAGLKLGSEIAERIARGAGLDTRIARSEVTKLALYLDASPETPRPVAMADLDAIGASTEDEGFTTLVDAVLGGRREAVGPELRRMREQEMNPVGLLLAFERRAAQLAGLNARLGDGRDVAGFLKVEAGARRVFWKDQQALTVQLQLWRGQRLERLVARLIALHQSLLTNSQDAEILLADGLLTIARSARPNTRQRTITTA</sequence>
<dbReference type="PATRIC" id="fig|1114963.3.peg.3772"/>
<organism evidence="8 9">
    <name type="scientific">Novosphingobium barchaimii LL02</name>
    <dbReference type="NCBI Taxonomy" id="1114963"/>
    <lineage>
        <taxon>Bacteria</taxon>
        <taxon>Pseudomonadati</taxon>
        <taxon>Pseudomonadota</taxon>
        <taxon>Alphaproteobacteria</taxon>
        <taxon>Sphingomonadales</taxon>
        <taxon>Sphingomonadaceae</taxon>
        <taxon>Novosphingobium</taxon>
    </lineage>
</organism>
<dbReference type="OrthoDB" id="9804983at2"/>
<evidence type="ECO:0000256" key="5">
    <source>
        <dbReference type="ARBA" id="ARBA00022932"/>
    </source>
</evidence>
<dbReference type="NCBIfam" id="TIGR01128">
    <property type="entry name" value="holA"/>
    <property type="match status" value="1"/>
</dbReference>
<evidence type="ECO:0000256" key="2">
    <source>
        <dbReference type="ARBA" id="ARBA00022679"/>
    </source>
</evidence>
<keyword evidence="4" id="KW-0235">DNA replication</keyword>
<name>A0A0J7XM38_9SPHN</name>
<dbReference type="PANTHER" id="PTHR34388">
    <property type="entry name" value="DNA POLYMERASE III SUBUNIT DELTA"/>
    <property type="match status" value="1"/>
</dbReference>
<evidence type="ECO:0000313" key="9">
    <source>
        <dbReference type="Proteomes" id="UP000052268"/>
    </source>
</evidence>
<comment type="caution">
    <text evidence="8">The sequence shown here is derived from an EMBL/GenBank/DDBJ whole genome shotgun (WGS) entry which is preliminary data.</text>
</comment>
<evidence type="ECO:0000256" key="1">
    <source>
        <dbReference type="ARBA" id="ARBA00012417"/>
    </source>
</evidence>
<accession>A0A0J7XM38</accession>
<comment type="similarity">
    <text evidence="6">Belongs to the DNA polymerase HolA subunit family.</text>
</comment>
<dbReference type="SUPFAM" id="SSF48019">
    <property type="entry name" value="post-AAA+ oligomerization domain-like"/>
    <property type="match status" value="1"/>
</dbReference>
<evidence type="ECO:0000256" key="4">
    <source>
        <dbReference type="ARBA" id="ARBA00022705"/>
    </source>
</evidence>
<proteinExistence type="inferred from homology"/>
<keyword evidence="3" id="KW-0548">Nucleotidyltransferase</keyword>
<evidence type="ECO:0000313" key="8">
    <source>
        <dbReference type="EMBL" id="KMS52724.1"/>
    </source>
</evidence>
<dbReference type="PANTHER" id="PTHR34388:SF1">
    <property type="entry name" value="DNA POLYMERASE III SUBUNIT DELTA"/>
    <property type="match status" value="1"/>
</dbReference>
<evidence type="ECO:0000256" key="7">
    <source>
        <dbReference type="ARBA" id="ARBA00049244"/>
    </source>
</evidence>
<dbReference type="EC" id="2.7.7.7" evidence="1"/>